<accession>A0A9D2RJK9</accession>
<evidence type="ECO:0000313" key="2">
    <source>
        <dbReference type="Proteomes" id="UP000886804"/>
    </source>
</evidence>
<dbReference type="AlphaFoldDB" id="A0A9D2RJK9"/>
<dbReference type="EMBL" id="DWYS01000011">
    <property type="protein sequence ID" value="HJB06428.1"/>
    <property type="molecule type" value="Genomic_DNA"/>
</dbReference>
<name>A0A9D2RJK9_9FIRM</name>
<protein>
    <submittedName>
        <fullName evidence="1">Uncharacterized protein</fullName>
    </submittedName>
</protein>
<proteinExistence type="predicted"/>
<gene>
    <name evidence="1" type="ORF">H9716_00995</name>
</gene>
<comment type="caution">
    <text evidence="1">The sequence shown here is derived from an EMBL/GenBank/DDBJ whole genome shotgun (WGS) entry which is preliminary data.</text>
</comment>
<evidence type="ECO:0000313" key="1">
    <source>
        <dbReference type="EMBL" id="HJB06428.1"/>
    </source>
</evidence>
<reference evidence="1" key="1">
    <citation type="journal article" date="2021" name="PeerJ">
        <title>Extensive microbial diversity within the chicken gut microbiome revealed by metagenomics and culture.</title>
        <authorList>
            <person name="Gilroy R."/>
            <person name="Ravi A."/>
            <person name="Getino M."/>
            <person name="Pursley I."/>
            <person name="Horton D.L."/>
            <person name="Alikhan N.F."/>
            <person name="Baker D."/>
            <person name="Gharbi K."/>
            <person name="Hall N."/>
            <person name="Watson M."/>
            <person name="Adriaenssens E.M."/>
            <person name="Foster-Nyarko E."/>
            <person name="Jarju S."/>
            <person name="Secka A."/>
            <person name="Antonio M."/>
            <person name="Oren A."/>
            <person name="Chaudhuri R.R."/>
            <person name="La Ragione R."/>
            <person name="Hildebrand F."/>
            <person name="Pallen M.J."/>
        </authorList>
    </citation>
    <scope>NUCLEOTIDE SEQUENCE</scope>
    <source>
        <strain evidence="1">CHK188-4685</strain>
    </source>
</reference>
<reference evidence="1" key="2">
    <citation type="submission" date="2021-04" db="EMBL/GenBank/DDBJ databases">
        <authorList>
            <person name="Gilroy R."/>
        </authorList>
    </citation>
    <scope>NUCLEOTIDE SEQUENCE</scope>
    <source>
        <strain evidence="1">CHK188-4685</strain>
    </source>
</reference>
<dbReference type="Proteomes" id="UP000886804">
    <property type="component" value="Unassembled WGS sequence"/>
</dbReference>
<organism evidence="1 2">
    <name type="scientific">Candidatus Enterocloster faecavium</name>
    <dbReference type="NCBI Taxonomy" id="2838560"/>
    <lineage>
        <taxon>Bacteria</taxon>
        <taxon>Bacillati</taxon>
        <taxon>Bacillota</taxon>
        <taxon>Clostridia</taxon>
        <taxon>Lachnospirales</taxon>
        <taxon>Lachnospiraceae</taxon>
        <taxon>Enterocloster</taxon>
    </lineage>
</organism>
<sequence length="63" mass="7279">MAEKSGLPKEVIALKTLDFSGDFFYAIRGDWQGIERNFPKANARSAWLGLKTRRVPIWIKRDL</sequence>